<dbReference type="InterPro" id="IPR039042">
    <property type="entry name" value="Alg13-like"/>
</dbReference>
<keyword evidence="6" id="KW-0808">Transferase</keyword>
<evidence type="ECO:0000256" key="6">
    <source>
        <dbReference type="ARBA" id="ARBA00022679"/>
    </source>
</evidence>
<evidence type="ECO:0000313" key="10">
    <source>
        <dbReference type="Proteomes" id="UP001160483"/>
    </source>
</evidence>
<evidence type="ECO:0000313" key="9">
    <source>
        <dbReference type="EMBL" id="CAH0473100.1"/>
    </source>
</evidence>
<evidence type="ECO:0000256" key="5">
    <source>
        <dbReference type="ARBA" id="ARBA00022676"/>
    </source>
</evidence>
<dbReference type="Pfam" id="PF04101">
    <property type="entry name" value="Glyco_tran_28_C"/>
    <property type="match status" value="1"/>
</dbReference>
<dbReference type="GO" id="GO:0005783">
    <property type="term" value="C:endoplasmic reticulum"/>
    <property type="evidence" value="ECO:0007669"/>
    <property type="project" value="UniProtKB-SubCell"/>
</dbReference>
<accession>A0AAU9KKM0</accession>
<keyword evidence="7" id="KW-0256">Endoplasmic reticulum</keyword>
<dbReference type="GO" id="GO:0006488">
    <property type="term" value="P:dolichol-linked oligosaccharide biosynthetic process"/>
    <property type="evidence" value="ECO:0007669"/>
    <property type="project" value="InterPro"/>
</dbReference>
<dbReference type="EMBL" id="CAKKTJ010000001">
    <property type="protein sequence ID" value="CAH0473100.1"/>
    <property type="molecule type" value="Genomic_DNA"/>
</dbReference>
<comment type="caution">
    <text evidence="9">The sequence shown here is derived from an EMBL/GenBank/DDBJ whole genome shotgun (WGS) entry which is preliminary data.</text>
</comment>
<proteinExistence type="inferred from homology"/>
<comment type="subcellular location">
    <subcellularLocation>
        <location evidence="1">Endoplasmic reticulum</location>
    </subcellularLocation>
</comment>
<feature type="domain" description="Glycosyl transferase family 28 C-terminal" evidence="8">
    <location>
        <begin position="2"/>
        <end position="155"/>
    </location>
</feature>
<dbReference type="Gene3D" id="3.40.50.2000">
    <property type="entry name" value="Glycogen Phosphorylase B"/>
    <property type="match status" value="1"/>
</dbReference>
<dbReference type="InterPro" id="IPR007235">
    <property type="entry name" value="Glyco_trans_28_C"/>
</dbReference>
<dbReference type="Proteomes" id="UP001160483">
    <property type="component" value="Unassembled WGS sequence"/>
</dbReference>
<organism evidence="9 10">
    <name type="scientific">Peronospora belbahrii</name>
    <dbReference type="NCBI Taxonomy" id="622444"/>
    <lineage>
        <taxon>Eukaryota</taxon>
        <taxon>Sar</taxon>
        <taxon>Stramenopiles</taxon>
        <taxon>Oomycota</taxon>
        <taxon>Peronosporomycetes</taxon>
        <taxon>Peronosporales</taxon>
        <taxon>Peronosporaceae</taxon>
        <taxon>Peronospora</taxon>
    </lineage>
</organism>
<keyword evidence="5" id="KW-0328">Glycosyltransferase</keyword>
<dbReference type="AlphaFoldDB" id="A0AAU9KKM0"/>
<evidence type="ECO:0000256" key="3">
    <source>
        <dbReference type="ARBA" id="ARBA00012614"/>
    </source>
</evidence>
<protein>
    <recommendedName>
        <fullName evidence="4">UDP-N-acetylglucosamine transferase subunit ALG13</fullName>
        <ecNumber evidence="3">2.4.1.141</ecNumber>
    </recommendedName>
</protein>
<evidence type="ECO:0000256" key="2">
    <source>
        <dbReference type="ARBA" id="ARBA00006962"/>
    </source>
</evidence>
<dbReference type="EC" id="2.4.1.141" evidence="3"/>
<dbReference type="GO" id="GO:0004577">
    <property type="term" value="F:N-acetylglucosaminyldiphosphodolichol N-acetylglucosaminyltransferase activity"/>
    <property type="evidence" value="ECO:0007669"/>
    <property type="project" value="UniProtKB-EC"/>
</dbReference>
<name>A0AAU9KKM0_9STRA</name>
<reference evidence="9" key="1">
    <citation type="submission" date="2021-11" db="EMBL/GenBank/DDBJ databases">
        <authorList>
            <person name="Islam A."/>
            <person name="Islam S."/>
            <person name="Flora M.S."/>
            <person name="Rahman M."/>
            <person name="Ziaur R.M."/>
            <person name="Epstein J.H."/>
            <person name="Hassan M."/>
            <person name="Klassen M."/>
            <person name="Woodard K."/>
            <person name="Webb A."/>
            <person name="Webby R.J."/>
            <person name="El Zowalaty M.E."/>
        </authorList>
    </citation>
    <scope>NUCLEOTIDE SEQUENCE</scope>
    <source>
        <strain evidence="9">Pbs3</strain>
    </source>
</reference>
<gene>
    <name evidence="9" type="ORF">PBS003_LOCUS9</name>
</gene>
<dbReference type="PANTHER" id="PTHR12867">
    <property type="entry name" value="GLYCOSYL TRANSFERASE-RELATED"/>
    <property type="match status" value="1"/>
</dbReference>
<evidence type="ECO:0000259" key="8">
    <source>
        <dbReference type="Pfam" id="PF04101"/>
    </source>
</evidence>
<sequence length="174" mass="19367">MHVFVTVGTTKFDALVAALDTDACLSALVERGFTSLRMQIGHGKRLPRASFPGLKLSFYRHDPQYKSDVAWADLVISHAGAGSIMDSLALKKKLIVVVNTMLMDNHQQELAEAMADQKYCLQTSVDGLQSVLERGNWDDLHLYPQPNEQAFSDLIDAVMGVTQATKEQWEDKDK</sequence>
<evidence type="ECO:0000256" key="1">
    <source>
        <dbReference type="ARBA" id="ARBA00004240"/>
    </source>
</evidence>
<evidence type="ECO:0000256" key="7">
    <source>
        <dbReference type="ARBA" id="ARBA00022824"/>
    </source>
</evidence>
<comment type="similarity">
    <text evidence="2">Belongs to the glycosyltransferase 28 family.</text>
</comment>
<evidence type="ECO:0000256" key="4">
    <source>
        <dbReference type="ARBA" id="ARBA00017468"/>
    </source>
</evidence>
<dbReference type="PANTHER" id="PTHR12867:SF6">
    <property type="entry name" value="N-ACETYLGLUCOSAMINYLDIPHOSPHODOLICHOL N-ACETYLGLUCOSAMINYLTRANSFERASE"/>
    <property type="match status" value="1"/>
</dbReference>
<dbReference type="SUPFAM" id="SSF53756">
    <property type="entry name" value="UDP-Glycosyltransferase/glycogen phosphorylase"/>
    <property type="match status" value="1"/>
</dbReference>